<accession>A0A6N2CD87</accession>
<dbReference type="Gene3D" id="3.40.395.10">
    <property type="entry name" value="Adenoviral Proteinase, Chain A"/>
    <property type="match status" value="1"/>
</dbReference>
<dbReference type="EMBL" id="RXGB01000576">
    <property type="protein sequence ID" value="TMX02752.1"/>
    <property type="molecule type" value="Genomic_DNA"/>
</dbReference>
<evidence type="ECO:0000313" key="2">
    <source>
        <dbReference type="EMBL" id="TMX02752.1"/>
    </source>
</evidence>
<reference evidence="2" key="1">
    <citation type="submission" date="2019-05" db="EMBL/GenBank/DDBJ databases">
        <title>The de novo reference genome and transcriptome assemblies of the wild tomato species Solanum chilense.</title>
        <authorList>
            <person name="Stam R."/>
            <person name="Nosenko T."/>
            <person name="Hoerger A.C."/>
            <person name="Stephan W."/>
            <person name="Seidel M.A."/>
            <person name="Kuhn J.M.M."/>
            <person name="Haberer G."/>
            <person name="Tellier A."/>
        </authorList>
    </citation>
    <scope>NUCLEOTIDE SEQUENCE</scope>
    <source>
        <tissue evidence="2">Mature leaves</tissue>
    </source>
</reference>
<comment type="caution">
    <text evidence="2">The sequence shown here is derived from an EMBL/GenBank/DDBJ whole genome shotgun (WGS) entry which is preliminary data.</text>
</comment>
<dbReference type="PANTHER" id="PTHR31470">
    <property type="entry name" value="CYSTEINE PROTEINASES SUPERFAMILY PROTEIN-RELATED-RELATED"/>
    <property type="match status" value="1"/>
</dbReference>
<name>A0A6N2CD87_SOLCI</name>
<feature type="non-terminal residue" evidence="2">
    <location>
        <position position="169"/>
    </location>
</feature>
<dbReference type="SUPFAM" id="SSF54001">
    <property type="entry name" value="Cysteine proteinases"/>
    <property type="match status" value="1"/>
</dbReference>
<protein>
    <recommendedName>
        <fullName evidence="3">Ubiquitin-like protease family profile domain-containing protein</fullName>
    </recommendedName>
</protein>
<feature type="compositionally biased region" description="Polar residues" evidence="1">
    <location>
        <begin position="39"/>
        <end position="52"/>
    </location>
</feature>
<gene>
    <name evidence="2" type="ORF">EJD97_020082</name>
</gene>
<sequence>MIEIKTYVDSSTKLIIEEIRLSRGQPTPDAQQHDDATHNVAQSTKDPTNMSSVSMDEHVHISNTNDHDVGQCIREFKLLVNIAWDRIDEVIIPINVSEKFHWLLVVFRIKRRCQHVYDLMSGGSVYNKKVKGVVDKPATTIPLFLASTKFYGKKLDLYANNLPEYIHKT</sequence>
<organism evidence="2">
    <name type="scientific">Solanum chilense</name>
    <name type="common">Tomato</name>
    <name type="synonym">Lycopersicon chilense</name>
    <dbReference type="NCBI Taxonomy" id="4083"/>
    <lineage>
        <taxon>Eukaryota</taxon>
        <taxon>Viridiplantae</taxon>
        <taxon>Streptophyta</taxon>
        <taxon>Embryophyta</taxon>
        <taxon>Tracheophyta</taxon>
        <taxon>Spermatophyta</taxon>
        <taxon>Magnoliopsida</taxon>
        <taxon>eudicotyledons</taxon>
        <taxon>Gunneridae</taxon>
        <taxon>Pentapetalae</taxon>
        <taxon>asterids</taxon>
        <taxon>lamiids</taxon>
        <taxon>Solanales</taxon>
        <taxon>Solanaceae</taxon>
        <taxon>Solanoideae</taxon>
        <taxon>Solaneae</taxon>
        <taxon>Solanum</taxon>
        <taxon>Solanum subgen. Lycopersicon</taxon>
    </lineage>
</organism>
<evidence type="ECO:0000256" key="1">
    <source>
        <dbReference type="SAM" id="MobiDB-lite"/>
    </source>
</evidence>
<feature type="region of interest" description="Disordered" evidence="1">
    <location>
        <begin position="25"/>
        <end position="52"/>
    </location>
</feature>
<dbReference type="InterPro" id="IPR038765">
    <property type="entry name" value="Papain-like_cys_pep_sf"/>
</dbReference>
<dbReference type="AlphaFoldDB" id="A0A6N2CD87"/>
<proteinExistence type="predicted"/>
<dbReference type="PANTHER" id="PTHR31470:SF56">
    <property type="entry name" value="ULP1 PROTEASE FAMILY, C-TERMINAL CATALYTIC DOMAIN CONTAINING PROTEIN"/>
    <property type="match status" value="1"/>
</dbReference>
<evidence type="ECO:0008006" key="3">
    <source>
        <dbReference type="Google" id="ProtNLM"/>
    </source>
</evidence>